<accession>A0A137P259</accession>
<dbReference type="Proteomes" id="UP000070444">
    <property type="component" value="Unassembled WGS sequence"/>
</dbReference>
<evidence type="ECO:0000313" key="2">
    <source>
        <dbReference type="EMBL" id="KXN69102.1"/>
    </source>
</evidence>
<dbReference type="EMBL" id="KQ964548">
    <property type="protein sequence ID" value="KXN69102.1"/>
    <property type="molecule type" value="Genomic_DNA"/>
</dbReference>
<proteinExistence type="predicted"/>
<sequence length="184" mass="21420">MYFNLDPDANNANSITNPSEISLEKYNQLAHELRLREEEVKTQKNLINFYEFNLKNCLNEFYFKLLKIKANSVNNSYNNHHIQNLVNENLMLKGYIDQFKQHLVELMELDSEEANVDELVDKLAEVNSQNINAQNAELVQLREENEALRYLLGISSDPNLEGFSEDQLQTLTKQLIEGIEKPEN</sequence>
<keyword evidence="3" id="KW-1185">Reference proteome</keyword>
<dbReference type="AlphaFoldDB" id="A0A137P259"/>
<name>A0A137P259_CONC2</name>
<reference evidence="2 3" key="1">
    <citation type="journal article" date="2015" name="Genome Biol. Evol.">
        <title>Phylogenomic analyses indicate that early fungi evolved digesting cell walls of algal ancestors of land plants.</title>
        <authorList>
            <person name="Chang Y."/>
            <person name="Wang S."/>
            <person name="Sekimoto S."/>
            <person name="Aerts A.L."/>
            <person name="Choi C."/>
            <person name="Clum A."/>
            <person name="LaButti K.M."/>
            <person name="Lindquist E.A."/>
            <person name="Yee Ngan C."/>
            <person name="Ohm R.A."/>
            <person name="Salamov A.A."/>
            <person name="Grigoriev I.V."/>
            <person name="Spatafora J.W."/>
            <person name="Berbee M.L."/>
        </authorList>
    </citation>
    <scope>NUCLEOTIDE SEQUENCE [LARGE SCALE GENOMIC DNA]</scope>
    <source>
        <strain evidence="2 3">NRRL 28638</strain>
    </source>
</reference>
<evidence type="ECO:0000313" key="3">
    <source>
        <dbReference type="Proteomes" id="UP000070444"/>
    </source>
</evidence>
<keyword evidence="1" id="KW-0175">Coiled coil</keyword>
<protein>
    <submittedName>
        <fullName evidence="2">Uncharacterized protein</fullName>
    </submittedName>
</protein>
<evidence type="ECO:0000256" key="1">
    <source>
        <dbReference type="SAM" id="Coils"/>
    </source>
</evidence>
<organism evidence="2 3">
    <name type="scientific">Conidiobolus coronatus (strain ATCC 28846 / CBS 209.66 / NRRL 28638)</name>
    <name type="common">Delacroixia coronata</name>
    <dbReference type="NCBI Taxonomy" id="796925"/>
    <lineage>
        <taxon>Eukaryota</taxon>
        <taxon>Fungi</taxon>
        <taxon>Fungi incertae sedis</taxon>
        <taxon>Zoopagomycota</taxon>
        <taxon>Entomophthoromycotina</taxon>
        <taxon>Entomophthoromycetes</taxon>
        <taxon>Entomophthorales</taxon>
        <taxon>Ancylistaceae</taxon>
        <taxon>Conidiobolus</taxon>
    </lineage>
</organism>
<feature type="coiled-coil region" evidence="1">
    <location>
        <begin position="109"/>
        <end position="151"/>
    </location>
</feature>
<gene>
    <name evidence="2" type="ORF">CONCODRAFT_8539</name>
</gene>